<sequence length="54" mass="6069">MQSNYIYSSEAVKKSTTGFLNSVIKRASLYVGDSEAHWLMQCILNISISDVCHE</sequence>
<proteinExistence type="predicted"/>
<dbReference type="Proteomes" id="UP000320055">
    <property type="component" value="Unassembled WGS sequence"/>
</dbReference>
<dbReference type="AlphaFoldDB" id="A0A563VQC3"/>
<protein>
    <submittedName>
        <fullName evidence="1">Uncharacterized protein</fullName>
    </submittedName>
</protein>
<reference evidence="1 2" key="1">
    <citation type="submission" date="2019-01" db="EMBL/GenBank/DDBJ databases">
        <authorList>
            <person name="Brito A."/>
        </authorList>
    </citation>
    <scope>NUCLEOTIDE SEQUENCE [LARGE SCALE GENOMIC DNA]</scope>
    <source>
        <strain evidence="1">1</strain>
    </source>
</reference>
<evidence type="ECO:0000313" key="2">
    <source>
        <dbReference type="Proteomes" id="UP000320055"/>
    </source>
</evidence>
<keyword evidence="2" id="KW-1185">Reference proteome</keyword>
<organism evidence="1 2">
    <name type="scientific">Hyella patelloides LEGE 07179</name>
    <dbReference type="NCBI Taxonomy" id="945734"/>
    <lineage>
        <taxon>Bacteria</taxon>
        <taxon>Bacillati</taxon>
        <taxon>Cyanobacteriota</taxon>
        <taxon>Cyanophyceae</taxon>
        <taxon>Pleurocapsales</taxon>
        <taxon>Hyellaceae</taxon>
        <taxon>Hyella</taxon>
    </lineage>
</organism>
<gene>
    <name evidence="1" type="ORF">H1P_2070004</name>
</gene>
<name>A0A563VQC3_9CYAN</name>
<evidence type="ECO:0000313" key="1">
    <source>
        <dbReference type="EMBL" id="VEP13594.1"/>
    </source>
</evidence>
<dbReference type="EMBL" id="CAACVJ010000121">
    <property type="protein sequence ID" value="VEP13594.1"/>
    <property type="molecule type" value="Genomic_DNA"/>
</dbReference>
<accession>A0A563VQC3</accession>